<dbReference type="Proteomes" id="UP001059596">
    <property type="component" value="Unassembled WGS sequence"/>
</dbReference>
<evidence type="ECO:0000313" key="5">
    <source>
        <dbReference type="Proteomes" id="UP001059596"/>
    </source>
</evidence>
<feature type="coiled-coil region" evidence="1">
    <location>
        <begin position="422"/>
        <end position="449"/>
    </location>
</feature>
<feature type="compositionally biased region" description="Basic and acidic residues" evidence="2">
    <location>
        <begin position="528"/>
        <end position="541"/>
    </location>
</feature>
<name>A0A9Q0BSP3_9MUSC</name>
<accession>A0A9Q0BSP3</accession>
<feature type="chain" id="PRO_5040133843" evidence="3">
    <location>
        <begin position="20"/>
        <end position="728"/>
    </location>
</feature>
<proteinExistence type="predicted"/>
<feature type="region of interest" description="Disordered" evidence="2">
    <location>
        <begin position="657"/>
        <end position="692"/>
    </location>
</feature>
<reference evidence="4" key="1">
    <citation type="journal article" date="2023" name="Genome Biol. Evol.">
        <title>Long-read-based Genome Assembly of Drosophila gunungcola Reveals Fewer Chemosensory Genes in Flower-breeding Species.</title>
        <authorList>
            <person name="Negi A."/>
            <person name="Liao B.Y."/>
            <person name="Yeh S.D."/>
        </authorList>
    </citation>
    <scope>NUCLEOTIDE SEQUENCE</scope>
    <source>
        <strain evidence="4">Sukarami</strain>
    </source>
</reference>
<feature type="coiled-coil region" evidence="1">
    <location>
        <begin position="330"/>
        <end position="369"/>
    </location>
</feature>
<dbReference type="AlphaFoldDB" id="A0A9Q0BSP3"/>
<feature type="signal peptide" evidence="3">
    <location>
        <begin position="1"/>
        <end position="19"/>
    </location>
</feature>
<feature type="region of interest" description="Disordered" evidence="2">
    <location>
        <begin position="299"/>
        <end position="327"/>
    </location>
</feature>
<feature type="region of interest" description="Disordered" evidence="2">
    <location>
        <begin position="81"/>
        <end position="128"/>
    </location>
</feature>
<evidence type="ECO:0000256" key="2">
    <source>
        <dbReference type="SAM" id="MobiDB-lite"/>
    </source>
</evidence>
<feature type="compositionally biased region" description="Acidic residues" evidence="2">
    <location>
        <begin position="657"/>
        <end position="668"/>
    </location>
</feature>
<keyword evidence="5" id="KW-1185">Reference proteome</keyword>
<protein>
    <submittedName>
        <fullName evidence="4">Uncharacterized protein</fullName>
    </submittedName>
</protein>
<keyword evidence="1" id="KW-0175">Coiled coil</keyword>
<feature type="compositionally biased region" description="Polar residues" evidence="2">
    <location>
        <begin position="81"/>
        <end position="94"/>
    </location>
</feature>
<comment type="caution">
    <text evidence="4">The sequence shown here is derived from an EMBL/GenBank/DDBJ whole genome shotgun (WGS) entry which is preliminary data.</text>
</comment>
<feature type="region of interest" description="Disordered" evidence="2">
    <location>
        <begin position="528"/>
        <end position="548"/>
    </location>
</feature>
<evidence type="ECO:0000256" key="1">
    <source>
        <dbReference type="SAM" id="Coils"/>
    </source>
</evidence>
<gene>
    <name evidence="4" type="ORF">M5D96_004620</name>
</gene>
<dbReference type="OrthoDB" id="7867795at2759"/>
<keyword evidence="3" id="KW-0732">Signal</keyword>
<feature type="compositionally biased region" description="Basic and acidic residues" evidence="2">
    <location>
        <begin position="670"/>
        <end position="692"/>
    </location>
</feature>
<dbReference type="EMBL" id="JAMKOV010000002">
    <property type="protein sequence ID" value="KAI8043292.1"/>
    <property type="molecule type" value="Genomic_DNA"/>
</dbReference>
<evidence type="ECO:0000313" key="4">
    <source>
        <dbReference type="EMBL" id="KAI8043292.1"/>
    </source>
</evidence>
<evidence type="ECO:0000256" key="3">
    <source>
        <dbReference type="SAM" id="SignalP"/>
    </source>
</evidence>
<sequence length="728" mass="84070">MLLLVIWLFLSLSPAFLKAYPVQSQVNFQDRSALPAHLSEPADYPDLTNGLTDAEVQQSLEDLTLDDLDSLNKLLDEHISQNENADTDAQNRQAKATKHTKQALQSSAEAAVDDGCRDDEDLDDTKSNQCTKRTTCQTTKRCPKKTTSVPKTTRTCVAPRPTDNCKPKSGGNMDDDLITDTTKSPRPIIKKYKKSKDDLECDANDFLCHAMKRDRNKEAKSNLQEAVVPESKQYVPGKELAGIDQLGEEIIPAFNDQGEPLDETLNLEFFKTPKQEVNLKQSAQQKQQTNFELENDASLEQDHQSELELETNPELENQSNQKKEDQISLKQQQLNIKKNYEANLKDLKLDNQKKVRQEHEENLNHEDREIHSRDNVKQEHIVKLKQEEEANLYQDYQSNFERDNLEPENVVQLNQKDPAKFCQDYHSNFEREREQLANLELRNQNSLKQENLNHEHQATLDFSDQGNFKEENQANFDLGNRYDFEQEQKIDLELDNRAKFDYGEQACLHQGKQAYLHQGDQQIYRDQKESANNMEEARQVAEEPAPLDSNKCYQLSRIDQRKRKQAEVESPIEEQFHNVDEKKQIVTKNELANADLGQQESCFDSDSFIANNARDPPRYLIQMQDECIQSENDRGDRRLREDRSQSEALNLEKLAEEEEVGPMEDFNLEAEYKRSKRENKETDDAPENSKETYIKKLMDSFPRDQGGQINDNAGLMASNLAHLRIKRS</sequence>
<feature type="region of interest" description="Disordered" evidence="2">
    <location>
        <begin position="141"/>
        <end position="182"/>
    </location>
</feature>
<organism evidence="4 5">
    <name type="scientific">Drosophila gunungcola</name>
    <name type="common">fruit fly</name>
    <dbReference type="NCBI Taxonomy" id="103775"/>
    <lineage>
        <taxon>Eukaryota</taxon>
        <taxon>Metazoa</taxon>
        <taxon>Ecdysozoa</taxon>
        <taxon>Arthropoda</taxon>
        <taxon>Hexapoda</taxon>
        <taxon>Insecta</taxon>
        <taxon>Pterygota</taxon>
        <taxon>Neoptera</taxon>
        <taxon>Endopterygota</taxon>
        <taxon>Diptera</taxon>
        <taxon>Brachycera</taxon>
        <taxon>Muscomorpha</taxon>
        <taxon>Ephydroidea</taxon>
        <taxon>Drosophilidae</taxon>
        <taxon>Drosophila</taxon>
        <taxon>Sophophora</taxon>
    </lineage>
</organism>